<keyword evidence="1" id="KW-0732">Signal</keyword>
<organism evidence="2 3">
    <name type="scientific">Romboutsia sedimentorum</name>
    <dbReference type="NCBI Taxonomy" id="1368474"/>
    <lineage>
        <taxon>Bacteria</taxon>
        <taxon>Bacillati</taxon>
        <taxon>Bacillota</taxon>
        <taxon>Clostridia</taxon>
        <taxon>Peptostreptococcales</taxon>
        <taxon>Peptostreptococcaceae</taxon>
        <taxon>Romboutsia</taxon>
    </lineage>
</organism>
<evidence type="ECO:0000313" key="2">
    <source>
        <dbReference type="EMBL" id="MDK2563445.1"/>
    </source>
</evidence>
<name>A0ABT7E931_9FIRM</name>
<accession>A0ABT7E931</accession>
<gene>
    <name evidence="2" type="ORF">QOZ84_07775</name>
</gene>
<keyword evidence="3" id="KW-1185">Reference proteome</keyword>
<feature type="signal peptide" evidence="1">
    <location>
        <begin position="1"/>
        <end position="23"/>
    </location>
</feature>
<comment type="caution">
    <text evidence="2">The sequence shown here is derived from an EMBL/GenBank/DDBJ whole genome shotgun (WGS) entry which is preliminary data.</text>
</comment>
<evidence type="ECO:0000256" key="1">
    <source>
        <dbReference type="SAM" id="SignalP"/>
    </source>
</evidence>
<proteinExistence type="predicted"/>
<evidence type="ECO:0000313" key="3">
    <source>
        <dbReference type="Proteomes" id="UP001301012"/>
    </source>
</evidence>
<dbReference type="RefSeq" id="WP_284132385.1">
    <property type="nucleotide sequence ID" value="NZ_JASKYM010000002.1"/>
</dbReference>
<dbReference type="Proteomes" id="UP001301012">
    <property type="component" value="Unassembled WGS sequence"/>
</dbReference>
<dbReference type="PROSITE" id="PS51257">
    <property type="entry name" value="PROKAR_LIPOPROTEIN"/>
    <property type="match status" value="1"/>
</dbReference>
<feature type="chain" id="PRO_5045565252" description="Lipoprotein" evidence="1">
    <location>
        <begin position="24"/>
        <end position="273"/>
    </location>
</feature>
<reference evidence="2 3" key="1">
    <citation type="submission" date="2023-05" db="EMBL/GenBank/DDBJ databases">
        <title>Rombocin, a short stable natural nisin variant, displays selective antimicrobial activity against Listeria monocytogenes and employs dual mode of action to kill target bacterial strains.</title>
        <authorList>
            <person name="Wambui J."/>
            <person name="Stephan R."/>
            <person name="Kuipers O.P."/>
        </authorList>
    </citation>
    <scope>NUCLEOTIDE SEQUENCE [LARGE SCALE GENOMIC DNA]</scope>
    <source>
        <strain evidence="2 3">RC002</strain>
    </source>
</reference>
<sequence length="273" mass="30632">MRKISKTSCLLLIILLTNIIALSGCKKNTVSENRNKAVTNIQIDNKNAKAISITNPEITNISSVDKNNTVTKIENTSNFYISNIWLGYEELDKNNNMISNSETFLDLTLAPGETSYIAFPHKEYAKSIKVTSYGYDAENKIVSIYLKKDVVKIRDNQQQIENSKIHEVLTISDVYKKNDSNDKNTYAVKVKNSSQIDLGNIALKIGELKNDEYVAVNHLAAYNVLKASEEIEIDIIATTDADKLKIIGYSYDDVKEKANIEIDLKSHTATINK</sequence>
<dbReference type="EMBL" id="JASKYM010000002">
    <property type="protein sequence ID" value="MDK2563445.1"/>
    <property type="molecule type" value="Genomic_DNA"/>
</dbReference>
<evidence type="ECO:0008006" key="4">
    <source>
        <dbReference type="Google" id="ProtNLM"/>
    </source>
</evidence>
<protein>
    <recommendedName>
        <fullName evidence="4">Lipoprotein</fullName>
    </recommendedName>
</protein>